<dbReference type="EMBL" id="LAZR01032279">
    <property type="protein sequence ID" value="KKL51356.1"/>
    <property type="molecule type" value="Genomic_DNA"/>
</dbReference>
<evidence type="ECO:0000313" key="1">
    <source>
        <dbReference type="EMBL" id="KKL51356.1"/>
    </source>
</evidence>
<protein>
    <submittedName>
        <fullName evidence="1">Uncharacterized protein</fullName>
    </submittedName>
</protein>
<organism evidence="1">
    <name type="scientific">marine sediment metagenome</name>
    <dbReference type="NCBI Taxonomy" id="412755"/>
    <lineage>
        <taxon>unclassified sequences</taxon>
        <taxon>metagenomes</taxon>
        <taxon>ecological metagenomes</taxon>
    </lineage>
</organism>
<dbReference type="AlphaFoldDB" id="A0A0F9DCD0"/>
<accession>A0A0F9DCD0</accession>
<proteinExistence type="predicted"/>
<gene>
    <name evidence="1" type="ORF">LCGC14_2296350</name>
</gene>
<reference evidence="1" key="1">
    <citation type="journal article" date="2015" name="Nature">
        <title>Complex archaea that bridge the gap between prokaryotes and eukaryotes.</title>
        <authorList>
            <person name="Spang A."/>
            <person name="Saw J.H."/>
            <person name="Jorgensen S.L."/>
            <person name="Zaremba-Niedzwiedzka K."/>
            <person name="Martijn J."/>
            <person name="Lind A.E."/>
            <person name="van Eijk R."/>
            <person name="Schleper C."/>
            <person name="Guy L."/>
            <person name="Ettema T.J."/>
        </authorList>
    </citation>
    <scope>NUCLEOTIDE SEQUENCE</scope>
</reference>
<comment type="caution">
    <text evidence="1">The sequence shown here is derived from an EMBL/GenBank/DDBJ whole genome shotgun (WGS) entry which is preliminary data.</text>
</comment>
<sequence length="93" mass="10804">MSQEYQCLYITSTSTTGKLRAFVKETTYECDPELPGHIREHPGGHIFEVTLGSPEWESLDLKLQTIIYEHAQEHWSRLRDELCRLRSARALKA</sequence>
<name>A0A0F9DCD0_9ZZZZ</name>